<gene>
    <name evidence="4" type="ORF">CC80DRAFT_132457</name>
</gene>
<dbReference type="AlphaFoldDB" id="A0A6A5TQ98"/>
<feature type="compositionally biased region" description="Low complexity" evidence="1">
    <location>
        <begin position="260"/>
        <end position="272"/>
    </location>
</feature>
<dbReference type="Pfam" id="PF24802">
    <property type="entry name" value="DUF7703"/>
    <property type="match status" value="1"/>
</dbReference>
<evidence type="ECO:0000259" key="3">
    <source>
        <dbReference type="Pfam" id="PF24802"/>
    </source>
</evidence>
<accession>A0A6A5TQ98</accession>
<keyword evidence="2" id="KW-0472">Membrane</keyword>
<feature type="transmembrane region" description="Helical" evidence="2">
    <location>
        <begin position="76"/>
        <end position="98"/>
    </location>
</feature>
<reference evidence="4" key="1">
    <citation type="journal article" date="2020" name="Stud. Mycol.">
        <title>101 Dothideomycetes genomes: a test case for predicting lifestyles and emergence of pathogens.</title>
        <authorList>
            <person name="Haridas S."/>
            <person name="Albert R."/>
            <person name="Binder M."/>
            <person name="Bloem J."/>
            <person name="Labutti K."/>
            <person name="Salamov A."/>
            <person name="Andreopoulos B."/>
            <person name="Baker S."/>
            <person name="Barry K."/>
            <person name="Bills G."/>
            <person name="Bluhm B."/>
            <person name="Cannon C."/>
            <person name="Castanera R."/>
            <person name="Culley D."/>
            <person name="Daum C."/>
            <person name="Ezra D."/>
            <person name="Gonzalez J."/>
            <person name="Henrissat B."/>
            <person name="Kuo A."/>
            <person name="Liang C."/>
            <person name="Lipzen A."/>
            <person name="Lutzoni F."/>
            <person name="Magnuson J."/>
            <person name="Mondo S."/>
            <person name="Nolan M."/>
            <person name="Ohm R."/>
            <person name="Pangilinan J."/>
            <person name="Park H.-J."/>
            <person name="Ramirez L."/>
            <person name="Alfaro M."/>
            <person name="Sun H."/>
            <person name="Tritt A."/>
            <person name="Yoshinaga Y."/>
            <person name="Zwiers L.-H."/>
            <person name="Turgeon B."/>
            <person name="Goodwin S."/>
            <person name="Spatafora J."/>
            <person name="Crous P."/>
            <person name="Grigoriev I."/>
        </authorList>
    </citation>
    <scope>NUCLEOTIDE SEQUENCE</scope>
    <source>
        <strain evidence="4">CBS 675.92</strain>
    </source>
</reference>
<dbReference type="InterPro" id="IPR056120">
    <property type="entry name" value="DUF7703"/>
</dbReference>
<evidence type="ECO:0000313" key="5">
    <source>
        <dbReference type="Proteomes" id="UP000800035"/>
    </source>
</evidence>
<feature type="transmembrane region" description="Helical" evidence="2">
    <location>
        <begin position="194"/>
        <end position="215"/>
    </location>
</feature>
<feature type="region of interest" description="Disordered" evidence="1">
    <location>
        <begin position="354"/>
        <end position="375"/>
    </location>
</feature>
<dbReference type="PANTHER" id="PTHR37013">
    <property type="entry name" value="INTEGRAL MEMBRANE PROTEIN (AFU_ORTHOLOGUE AFUA_1G05950)-RELATED"/>
    <property type="match status" value="1"/>
</dbReference>
<keyword evidence="2" id="KW-1133">Transmembrane helix</keyword>
<keyword evidence="5" id="KW-1185">Reference proteome</keyword>
<evidence type="ECO:0000313" key="4">
    <source>
        <dbReference type="EMBL" id="KAF1953889.1"/>
    </source>
</evidence>
<feature type="transmembrane region" description="Helical" evidence="2">
    <location>
        <begin position="12"/>
        <end position="33"/>
    </location>
</feature>
<feature type="transmembrane region" description="Helical" evidence="2">
    <location>
        <begin position="155"/>
        <end position="174"/>
    </location>
</feature>
<feature type="transmembrane region" description="Helical" evidence="2">
    <location>
        <begin position="114"/>
        <end position="135"/>
    </location>
</feature>
<dbReference type="EMBL" id="ML977001">
    <property type="protein sequence ID" value="KAF1953889.1"/>
    <property type="molecule type" value="Genomic_DNA"/>
</dbReference>
<name>A0A6A5TQ98_9PLEO</name>
<feature type="domain" description="DUF7703" evidence="3">
    <location>
        <begin position="15"/>
        <end position="253"/>
    </location>
</feature>
<protein>
    <recommendedName>
        <fullName evidence="3">DUF7703 domain-containing protein</fullName>
    </recommendedName>
</protein>
<dbReference type="Proteomes" id="UP000800035">
    <property type="component" value="Unassembled WGS sequence"/>
</dbReference>
<feature type="compositionally biased region" description="Low complexity" evidence="1">
    <location>
        <begin position="354"/>
        <end position="366"/>
    </location>
</feature>
<dbReference type="OrthoDB" id="405906at2759"/>
<feature type="transmembrane region" description="Helical" evidence="2">
    <location>
        <begin position="45"/>
        <end position="64"/>
    </location>
</feature>
<feature type="compositionally biased region" description="Polar residues" evidence="1">
    <location>
        <begin position="276"/>
        <end position="289"/>
    </location>
</feature>
<dbReference type="PANTHER" id="PTHR37013:SF3">
    <property type="entry name" value="INTEGRAL MEMBRANE PROTEIN (AFU_ORTHOLOGUE AFUA_1G05950)"/>
    <property type="match status" value="1"/>
</dbReference>
<keyword evidence="2" id="KW-0812">Transmembrane</keyword>
<proteinExistence type="predicted"/>
<sequence>MAGNHGEALETGVSVILACFLAIAVYNVLELFVLIFTTFNKWQGFYFYSVLAATSAIIPHNIGIVLKLYKLSSSNILFNTLILFGWVGMVSGQSLVLYSRLHLLNLRSPQRSRWVLYMIIFDGLICHVSGFVLVFGSANAPNPKPYQIHFTQFEQVQLCIFFTQECIISGLYIYKAFKLLKSGACIRGLGARRLLRHLLAINVIIMALDVSLLAVEFAEYYSVETAYKSFVYSVKLKLEFAVLNDLINIFRLDPSQAGSAATTATSVPSSRPRLIPSTSRPHVQPSYRSINSGSRELLRPNHVAFPENPGSDTNSRHIYTERPNVCVAHRELPPSTPLDTGGTGIAYNSVPQKSSVASGISSASTRRSSKSEACGRVSAVSLKDEGLRRVSSECFDGNETRYPA</sequence>
<organism evidence="4 5">
    <name type="scientific">Byssothecium circinans</name>
    <dbReference type="NCBI Taxonomy" id="147558"/>
    <lineage>
        <taxon>Eukaryota</taxon>
        <taxon>Fungi</taxon>
        <taxon>Dikarya</taxon>
        <taxon>Ascomycota</taxon>
        <taxon>Pezizomycotina</taxon>
        <taxon>Dothideomycetes</taxon>
        <taxon>Pleosporomycetidae</taxon>
        <taxon>Pleosporales</taxon>
        <taxon>Massarineae</taxon>
        <taxon>Massarinaceae</taxon>
        <taxon>Byssothecium</taxon>
    </lineage>
</organism>
<evidence type="ECO:0000256" key="1">
    <source>
        <dbReference type="SAM" id="MobiDB-lite"/>
    </source>
</evidence>
<evidence type="ECO:0000256" key="2">
    <source>
        <dbReference type="SAM" id="Phobius"/>
    </source>
</evidence>
<feature type="region of interest" description="Disordered" evidence="1">
    <location>
        <begin position="260"/>
        <end position="289"/>
    </location>
</feature>